<keyword evidence="1" id="KW-0812">Transmembrane</keyword>
<dbReference type="OMA" id="IMTLMYI"/>
<feature type="transmembrane region" description="Helical" evidence="1">
    <location>
        <begin position="291"/>
        <end position="308"/>
    </location>
</feature>
<evidence type="ECO:0000313" key="2">
    <source>
        <dbReference type="EMBL" id="CAD8045280.1"/>
    </source>
</evidence>
<keyword evidence="1" id="KW-1133">Transmembrane helix</keyword>
<feature type="transmembrane region" description="Helical" evidence="1">
    <location>
        <begin position="206"/>
        <end position="228"/>
    </location>
</feature>
<feature type="transmembrane region" description="Helical" evidence="1">
    <location>
        <begin position="268"/>
        <end position="285"/>
    </location>
</feature>
<keyword evidence="3" id="KW-1185">Reference proteome</keyword>
<dbReference type="AlphaFoldDB" id="A0A8S1JXA0"/>
<reference evidence="2" key="1">
    <citation type="submission" date="2021-01" db="EMBL/GenBank/DDBJ databases">
        <authorList>
            <consortium name="Genoscope - CEA"/>
            <person name="William W."/>
        </authorList>
    </citation>
    <scope>NUCLEOTIDE SEQUENCE</scope>
</reference>
<dbReference type="Proteomes" id="UP000688137">
    <property type="component" value="Unassembled WGS sequence"/>
</dbReference>
<name>A0A8S1JXA0_PARPR</name>
<sequence length="310" mass="35345">MDDRMSEKLSKVESNLSFHANINNTNLLNETQELIPTASKLPPQALCGVYVLCQLLQLMIGYSLVQNIDAITIATQRCIVNIIMTLMYIQFFDKRLFQLDQSCFRVIGAMAGCQVVASLVGFWAMFYFPFSEICAFHQLTPGYIQVFNHFLYQAGNQLNLVISLMQTLSTLLFGQNLLYVFVCLLQPVCLAFSHVIKFLMNKQLPFFTLMLYQSLFGLPVYILLNLMAQEVQNIFSGAYFLEITFMTILQMIAYVAQNEIQAQKTIKMWILPGAVTILSLFVQLGYHQVDLNYGTLSIIFIVFTSINNEK</sequence>
<protein>
    <submittedName>
        <fullName evidence="2">Uncharacterized protein</fullName>
    </submittedName>
</protein>
<dbReference type="EMBL" id="CAJJDM010000006">
    <property type="protein sequence ID" value="CAD8045280.1"/>
    <property type="molecule type" value="Genomic_DNA"/>
</dbReference>
<feature type="transmembrane region" description="Helical" evidence="1">
    <location>
        <begin position="45"/>
        <end position="65"/>
    </location>
</feature>
<proteinExistence type="predicted"/>
<feature type="transmembrane region" description="Helical" evidence="1">
    <location>
        <begin position="71"/>
        <end position="91"/>
    </location>
</feature>
<gene>
    <name evidence="2" type="ORF">PPRIM_AZ9-3.1.T0090306</name>
</gene>
<organism evidence="2 3">
    <name type="scientific">Paramecium primaurelia</name>
    <dbReference type="NCBI Taxonomy" id="5886"/>
    <lineage>
        <taxon>Eukaryota</taxon>
        <taxon>Sar</taxon>
        <taxon>Alveolata</taxon>
        <taxon>Ciliophora</taxon>
        <taxon>Intramacronucleata</taxon>
        <taxon>Oligohymenophorea</taxon>
        <taxon>Peniculida</taxon>
        <taxon>Parameciidae</taxon>
        <taxon>Paramecium</taxon>
    </lineage>
</organism>
<evidence type="ECO:0000313" key="3">
    <source>
        <dbReference type="Proteomes" id="UP000688137"/>
    </source>
</evidence>
<comment type="caution">
    <text evidence="2">The sequence shown here is derived from an EMBL/GenBank/DDBJ whole genome shotgun (WGS) entry which is preliminary data.</text>
</comment>
<feature type="transmembrane region" description="Helical" evidence="1">
    <location>
        <begin position="177"/>
        <end position="199"/>
    </location>
</feature>
<feature type="transmembrane region" description="Helical" evidence="1">
    <location>
        <begin position="234"/>
        <end position="256"/>
    </location>
</feature>
<keyword evidence="1" id="KW-0472">Membrane</keyword>
<feature type="transmembrane region" description="Helical" evidence="1">
    <location>
        <begin position="103"/>
        <end position="126"/>
    </location>
</feature>
<evidence type="ECO:0000256" key="1">
    <source>
        <dbReference type="SAM" id="Phobius"/>
    </source>
</evidence>
<accession>A0A8S1JXA0</accession>